<dbReference type="AlphaFoldDB" id="A0A2D2LU30"/>
<gene>
    <name evidence="8" type="primary">trpC</name>
    <name evidence="10" type="ORF">NP7_04150</name>
</gene>
<dbReference type="PROSITE" id="PS00614">
    <property type="entry name" value="IGPS"/>
    <property type="match status" value="1"/>
</dbReference>
<keyword evidence="5 8" id="KW-0822">Tryptophan biosynthesis</keyword>
<dbReference type="InterPro" id="IPR013785">
    <property type="entry name" value="Aldolase_TIM"/>
</dbReference>
<dbReference type="EMBL" id="CP024443">
    <property type="protein sequence ID" value="ATR78513.1"/>
    <property type="molecule type" value="Genomic_DNA"/>
</dbReference>
<dbReference type="SUPFAM" id="SSF51366">
    <property type="entry name" value="Ribulose-phoshate binding barrel"/>
    <property type="match status" value="1"/>
</dbReference>
<dbReference type="NCBIfam" id="NF001377">
    <property type="entry name" value="PRK00278.2-4"/>
    <property type="match status" value="1"/>
</dbReference>
<organism evidence="10 11">
    <name type="scientific">Faucicola osloensis</name>
    <name type="common">Moraxella osloensis</name>
    <dbReference type="NCBI Taxonomy" id="34062"/>
    <lineage>
        <taxon>Bacteria</taxon>
        <taxon>Pseudomonadati</taxon>
        <taxon>Pseudomonadota</taxon>
        <taxon>Gammaproteobacteria</taxon>
        <taxon>Moraxellales</taxon>
        <taxon>Moraxellaceae</taxon>
        <taxon>Faucicola</taxon>
    </lineage>
</organism>
<keyword evidence="7 8" id="KW-0456">Lyase</keyword>
<dbReference type="GO" id="GO:0000162">
    <property type="term" value="P:L-tryptophan biosynthetic process"/>
    <property type="evidence" value="ECO:0007669"/>
    <property type="project" value="UniProtKB-UniRule"/>
</dbReference>
<sequence length="273" mass="29980">MPHQAVPSVLQKIVDTKRQELARAKQQQSWHDLEQIAATSHQDIRDFAGSLRKAGIRVIAEIKKASPSKGIIAPNFDAVATAVGYEKAGAACLSVLTDTDYFQGSDAYLLQVRQAVSLPVLRKDFMIEPYHILQSRALGADCILLIMACLSDAQVAELHELALKLGMSVLIECHDEIEVERALRLPAHRQNVYGVNNRNLHNFDVSLDTSLRLKTLFPQHSLLVTESGIHSAEDVKLMLGNDIHAFLIGEQFMKTGDAGAALAKLLAQSQQNA</sequence>
<dbReference type="InterPro" id="IPR013798">
    <property type="entry name" value="Indole-3-glycerol_P_synth_dom"/>
</dbReference>
<dbReference type="PANTHER" id="PTHR22854:SF2">
    <property type="entry name" value="INDOLE-3-GLYCEROL-PHOSPHATE SYNTHASE"/>
    <property type="match status" value="1"/>
</dbReference>
<dbReference type="Gene3D" id="3.20.20.70">
    <property type="entry name" value="Aldolase class I"/>
    <property type="match status" value="1"/>
</dbReference>
<evidence type="ECO:0000256" key="7">
    <source>
        <dbReference type="ARBA" id="ARBA00023239"/>
    </source>
</evidence>
<dbReference type="NCBIfam" id="NF001373">
    <property type="entry name" value="PRK00278.1-6"/>
    <property type="match status" value="1"/>
</dbReference>
<dbReference type="InterPro" id="IPR001468">
    <property type="entry name" value="Indole-3-GlycerolPSynthase_CS"/>
</dbReference>
<feature type="domain" description="Indole-3-glycerol phosphate synthase" evidence="9">
    <location>
        <begin position="10"/>
        <end position="265"/>
    </location>
</feature>
<evidence type="ECO:0000256" key="6">
    <source>
        <dbReference type="ARBA" id="ARBA00023141"/>
    </source>
</evidence>
<dbReference type="Pfam" id="PF00218">
    <property type="entry name" value="IGPS"/>
    <property type="match status" value="1"/>
</dbReference>
<dbReference type="InterPro" id="IPR045186">
    <property type="entry name" value="Indole-3-glycerol_P_synth"/>
</dbReference>
<evidence type="ECO:0000256" key="3">
    <source>
        <dbReference type="ARBA" id="ARBA00022605"/>
    </source>
</evidence>
<accession>A0A2D2LU30</accession>
<dbReference type="STRING" id="34062.AXE82_00225"/>
<evidence type="ECO:0000313" key="10">
    <source>
        <dbReference type="EMBL" id="ATR78513.1"/>
    </source>
</evidence>
<protein>
    <recommendedName>
        <fullName evidence="8">Indole-3-glycerol phosphate synthase</fullName>
        <shortName evidence="8">IGPS</shortName>
        <ecNumber evidence="8">4.1.1.48</ecNumber>
    </recommendedName>
</protein>
<name>A0A2D2LU30_FAUOS</name>
<keyword evidence="6 8" id="KW-0057">Aromatic amino acid biosynthesis</keyword>
<evidence type="ECO:0000256" key="5">
    <source>
        <dbReference type="ARBA" id="ARBA00022822"/>
    </source>
</evidence>
<dbReference type="InterPro" id="IPR011060">
    <property type="entry name" value="RibuloseP-bd_barrel"/>
</dbReference>
<comment type="similarity">
    <text evidence="8">Belongs to the TrpC family.</text>
</comment>
<dbReference type="EC" id="4.1.1.48" evidence="8"/>
<dbReference type="Proteomes" id="UP000229340">
    <property type="component" value="Chromosome"/>
</dbReference>
<reference evidence="11" key="1">
    <citation type="submission" date="2017-11" db="EMBL/GenBank/DDBJ databases">
        <title>Complete genome sequence of Moraxella osloensis NP7 isolated from human skin.</title>
        <authorList>
            <person name="Lee K."/>
            <person name="Lim J.Y."/>
            <person name="Hwang I."/>
        </authorList>
    </citation>
    <scope>NUCLEOTIDE SEQUENCE [LARGE SCALE GENOMIC DNA]</scope>
    <source>
        <strain evidence="11">NP7</strain>
    </source>
</reference>
<evidence type="ECO:0000256" key="1">
    <source>
        <dbReference type="ARBA" id="ARBA00001633"/>
    </source>
</evidence>
<dbReference type="FunFam" id="3.20.20.70:FF:000024">
    <property type="entry name" value="Indole-3-glycerol phosphate synthase"/>
    <property type="match status" value="1"/>
</dbReference>
<comment type="catalytic activity">
    <reaction evidence="1 8">
        <text>1-(2-carboxyphenylamino)-1-deoxy-D-ribulose 5-phosphate + H(+) = (1S,2R)-1-C-(indol-3-yl)glycerol 3-phosphate + CO2 + H2O</text>
        <dbReference type="Rhea" id="RHEA:23476"/>
        <dbReference type="ChEBI" id="CHEBI:15377"/>
        <dbReference type="ChEBI" id="CHEBI:15378"/>
        <dbReference type="ChEBI" id="CHEBI:16526"/>
        <dbReference type="ChEBI" id="CHEBI:58613"/>
        <dbReference type="ChEBI" id="CHEBI:58866"/>
        <dbReference type="EC" id="4.1.1.48"/>
    </reaction>
</comment>
<dbReference type="GO" id="GO:0004640">
    <property type="term" value="F:phosphoribosylanthranilate isomerase activity"/>
    <property type="evidence" value="ECO:0007669"/>
    <property type="project" value="TreeGrafter"/>
</dbReference>
<dbReference type="UniPathway" id="UPA00035">
    <property type="reaction ID" value="UER00043"/>
</dbReference>
<evidence type="ECO:0000259" key="9">
    <source>
        <dbReference type="Pfam" id="PF00218"/>
    </source>
</evidence>
<evidence type="ECO:0000256" key="2">
    <source>
        <dbReference type="ARBA" id="ARBA00004696"/>
    </source>
</evidence>
<dbReference type="PANTHER" id="PTHR22854">
    <property type="entry name" value="TRYPTOPHAN BIOSYNTHESIS PROTEIN"/>
    <property type="match status" value="1"/>
</dbReference>
<comment type="pathway">
    <text evidence="2 8">Amino-acid biosynthesis; L-tryptophan biosynthesis; L-tryptophan from chorismate: step 4/5.</text>
</comment>
<evidence type="ECO:0000313" key="11">
    <source>
        <dbReference type="Proteomes" id="UP000229340"/>
    </source>
</evidence>
<dbReference type="RefSeq" id="WP_100269808.1">
    <property type="nucleotide sequence ID" value="NZ_CP024443.1"/>
</dbReference>
<keyword evidence="3 8" id="KW-0028">Amino-acid biosynthesis</keyword>
<dbReference type="HAMAP" id="MF_00134_B">
    <property type="entry name" value="IGPS_B"/>
    <property type="match status" value="1"/>
</dbReference>
<evidence type="ECO:0000256" key="8">
    <source>
        <dbReference type="HAMAP-Rule" id="MF_00134"/>
    </source>
</evidence>
<dbReference type="GO" id="GO:0004425">
    <property type="term" value="F:indole-3-glycerol-phosphate synthase activity"/>
    <property type="evidence" value="ECO:0007669"/>
    <property type="project" value="UniProtKB-UniRule"/>
</dbReference>
<dbReference type="CDD" id="cd00331">
    <property type="entry name" value="IGPS"/>
    <property type="match status" value="1"/>
</dbReference>
<keyword evidence="4 8" id="KW-0210">Decarboxylase</keyword>
<proteinExistence type="inferred from homology"/>
<evidence type="ECO:0000256" key="4">
    <source>
        <dbReference type="ARBA" id="ARBA00022793"/>
    </source>
</evidence>